<dbReference type="Gene3D" id="1.10.260.40">
    <property type="entry name" value="lambda repressor-like DNA-binding domains"/>
    <property type="match status" value="1"/>
</dbReference>
<evidence type="ECO:0000313" key="3">
    <source>
        <dbReference type="Proteomes" id="UP001139971"/>
    </source>
</evidence>
<dbReference type="Pfam" id="PF01381">
    <property type="entry name" value="HTH_3"/>
    <property type="match status" value="1"/>
</dbReference>
<organism evidence="2 3">
    <name type="scientific">Tahibacter soli</name>
    <dbReference type="NCBI Taxonomy" id="2983605"/>
    <lineage>
        <taxon>Bacteria</taxon>
        <taxon>Pseudomonadati</taxon>
        <taxon>Pseudomonadota</taxon>
        <taxon>Gammaproteobacteria</taxon>
        <taxon>Lysobacterales</taxon>
        <taxon>Rhodanobacteraceae</taxon>
        <taxon>Tahibacter</taxon>
    </lineage>
</organism>
<feature type="domain" description="HTH cro/C1-type" evidence="1">
    <location>
        <begin position="11"/>
        <end position="66"/>
    </location>
</feature>
<dbReference type="CDD" id="cd00093">
    <property type="entry name" value="HTH_XRE"/>
    <property type="match status" value="1"/>
</dbReference>
<keyword evidence="3" id="KW-1185">Reference proteome</keyword>
<dbReference type="RefSeq" id="WP_263541528.1">
    <property type="nucleotide sequence ID" value="NZ_JAOVZO020000018.1"/>
</dbReference>
<reference evidence="2" key="1">
    <citation type="submission" date="2023-02" db="EMBL/GenBank/DDBJ databases">
        <title>Tahibacter soli sp. nov. isolated from soil.</title>
        <authorList>
            <person name="Baek J.H."/>
            <person name="Lee J.K."/>
            <person name="Choi D.G."/>
            <person name="Jeon C.O."/>
        </authorList>
    </citation>
    <scope>NUCLEOTIDE SEQUENCE</scope>
    <source>
        <strain evidence="2">BL</strain>
    </source>
</reference>
<dbReference type="Proteomes" id="UP001139971">
    <property type="component" value="Unassembled WGS sequence"/>
</dbReference>
<protein>
    <submittedName>
        <fullName evidence="2">Helix-turn-helix domain-containing protein</fullName>
    </submittedName>
</protein>
<dbReference type="SUPFAM" id="SSF47413">
    <property type="entry name" value="lambda repressor-like DNA-binding domains"/>
    <property type="match status" value="1"/>
</dbReference>
<sequence>MSTIHELGRALKTRRTEMGLTQAQVASLAGLSRQTINEVETGAVADLGLNKAERLASALGLGLQVVDGRVTSPPRRRLAPLARAAATASVSYRKPITAARLTKILATGMLPTAYEPHLHALLDDAPVSLLAGVVDQLREELRVERGEIWANYRELARQVKSLRDIWQ</sequence>
<dbReference type="GO" id="GO:0003677">
    <property type="term" value="F:DNA binding"/>
    <property type="evidence" value="ECO:0007669"/>
    <property type="project" value="InterPro"/>
</dbReference>
<dbReference type="InterPro" id="IPR010982">
    <property type="entry name" value="Lambda_DNA-bd_dom_sf"/>
</dbReference>
<dbReference type="PROSITE" id="PS50943">
    <property type="entry name" value="HTH_CROC1"/>
    <property type="match status" value="1"/>
</dbReference>
<accession>A0A9X3YNA1</accession>
<proteinExistence type="predicted"/>
<dbReference type="EMBL" id="JAOVZO020000018">
    <property type="protein sequence ID" value="MDC8013883.1"/>
    <property type="molecule type" value="Genomic_DNA"/>
</dbReference>
<gene>
    <name evidence="2" type="ORF">OD750_015170</name>
</gene>
<comment type="caution">
    <text evidence="2">The sequence shown here is derived from an EMBL/GenBank/DDBJ whole genome shotgun (WGS) entry which is preliminary data.</text>
</comment>
<name>A0A9X3YNA1_9GAMM</name>
<dbReference type="InterPro" id="IPR001387">
    <property type="entry name" value="Cro/C1-type_HTH"/>
</dbReference>
<dbReference type="SMART" id="SM00530">
    <property type="entry name" value="HTH_XRE"/>
    <property type="match status" value="1"/>
</dbReference>
<evidence type="ECO:0000259" key="1">
    <source>
        <dbReference type="PROSITE" id="PS50943"/>
    </source>
</evidence>
<evidence type="ECO:0000313" key="2">
    <source>
        <dbReference type="EMBL" id="MDC8013883.1"/>
    </source>
</evidence>
<dbReference type="AlphaFoldDB" id="A0A9X3YNA1"/>